<dbReference type="GO" id="GO:0005388">
    <property type="term" value="F:P-type calcium transporter activity"/>
    <property type="evidence" value="ECO:0007669"/>
    <property type="project" value="TreeGrafter"/>
</dbReference>
<evidence type="ECO:0000259" key="10">
    <source>
        <dbReference type="Pfam" id="PF00122"/>
    </source>
</evidence>
<dbReference type="Pfam" id="PF00689">
    <property type="entry name" value="Cation_ATPase_C"/>
    <property type="match status" value="1"/>
</dbReference>
<dbReference type="GO" id="GO:0000166">
    <property type="term" value="F:nucleotide binding"/>
    <property type="evidence" value="ECO:0007669"/>
    <property type="project" value="InterPro"/>
</dbReference>
<keyword evidence="4" id="KW-0106">Calcium</keyword>
<dbReference type="SUPFAM" id="SSF81665">
    <property type="entry name" value="Calcium ATPase, transmembrane domain M"/>
    <property type="match status" value="1"/>
</dbReference>
<evidence type="ECO:0000256" key="2">
    <source>
        <dbReference type="ARBA" id="ARBA00022692"/>
    </source>
</evidence>
<evidence type="ECO:0000313" key="13">
    <source>
        <dbReference type="Proteomes" id="UP000224567"/>
    </source>
</evidence>
<keyword evidence="3" id="KW-0479">Metal-binding</keyword>
<dbReference type="PRINTS" id="PR00119">
    <property type="entry name" value="CATATPASE"/>
</dbReference>
<evidence type="ECO:0000256" key="8">
    <source>
        <dbReference type="SAM" id="MobiDB-lite"/>
    </source>
</evidence>
<protein>
    <recommendedName>
        <fullName evidence="14">Cation-transporting P-type ATPase C-terminal domain-containing protein</fullName>
    </recommendedName>
</protein>
<dbReference type="InterPro" id="IPR023214">
    <property type="entry name" value="HAD_sf"/>
</dbReference>
<dbReference type="EMBL" id="MLFT02000007">
    <property type="protein sequence ID" value="PHT44008.1"/>
    <property type="molecule type" value="Genomic_DNA"/>
</dbReference>
<dbReference type="Proteomes" id="UP000224567">
    <property type="component" value="Unassembled WGS sequence"/>
</dbReference>
<dbReference type="SUPFAM" id="SSF81653">
    <property type="entry name" value="Calcium ATPase, transduction domain A"/>
    <property type="match status" value="1"/>
</dbReference>
<feature type="compositionally biased region" description="Basic and acidic residues" evidence="8">
    <location>
        <begin position="67"/>
        <end position="81"/>
    </location>
</feature>
<keyword evidence="7 9" id="KW-0472">Membrane</keyword>
<dbReference type="InterPro" id="IPR023299">
    <property type="entry name" value="ATPase_P-typ_cyto_dom_N"/>
</dbReference>
<feature type="domain" description="P-type ATPase A" evidence="10">
    <location>
        <begin position="230"/>
        <end position="321"/>
    </location>
</feature>
<evidence type="ECO:0000256" key="1">
    <source>
        <dbReference type="ARBA" id="ARBA00004370"/>
    </source>
</evidence>
<feature type="region of interest" description="Disordered" evidence="8">
    <location>
        <begin position="1"/>
        <end position="108"/>
    </location>
</feature>
<feature type="domain" description="Cation-transporting P-type ATPase C-terminal" evidence="11">
    <location>
        <begin position="913"/>
        <end position="995"/>
    </location>
</feature>
<dbReference type="SUPFAM" id="SSF81660">
    <property type="entry name" value="Metal cation-transporting ATPase, ATP-binding domain N"/>
    <property type="match status" value="1"/>
</dbReference>
<comment type="caution">
    <text evidence="12">The sequence shown here is derived from an EMBL/GenBank/DDBJ whole genome shotgun (WGS) entry which is preliminary data.</text>
</comment>
<evidence type="ECO:0000313" key="12">
    <source>
        <dbReference type="EMBL" id="PHT44008.1"/>
    </source>
</evidence>
<gene>
    <name evidence="12" type="ORF">CQW23_18033</name>
</gene>
<dbReference type="GO" id="GO:0005886">
    <property type="term" value="C:plasma membrane"/>
    <property type="evidence" value="ECO:0007669"/>
    <property type="project" value="TreeGrafter"/>
</dbReference>
<feature type="compositionally biased region" description="Polar residues" evidence="8">
    <location>
        <begin position="10"/>
        <end position="25"/>
    </location>
</feature>
<dbReference type="STRING" id="33114.A0A2G2WFI4"/>
<dbReference type="InterPro" id="IPR006068">
    <property type="entry name" value="ATPase_P-typ_cation-transptr_C"/>
</dbReference>
<dbReference type="PANTHER" id="PTHR24093">
    <property type="entry name" value="CATION TRANSPORTING ATPASE"/>
    <property type="match status" value="1"/>
</dbReference>
<keyword evidence="2 9" id="KW-0812">Transmembrane</keyword>
<dbReference type="Gene3D" id="3.40.1110.10">
    <property type="entry name" value="Calcium-transporting ATPase, cytoplasmic domain N"/>
    <property type="match status" value="1"/>
</dbReference>
<dbReference type="SUPFAM" id="SSF56784">
    <property type="entry name" value="HAD-like"/>
    <property type="match status" value="1"/>
</dbReference>
<dbReference type="Pfam" id="PF13246">
    <property type="entry name" value="Cation_ATPase"/>
    <property type="match status" value="1"/>
</dbReference>
<dbReference type="InterPro" id="IPR059000">
    <property type="entry name" value="ATPase_P-type_domA"/>
</dbReference>
<dbReference type="GO" id="GO:0046872">
    <property type="term" value="F:metal ion binding"/>
    <property type="evidence" value="ECO:0007669"/>
    <property type="project" value="UniProtKB-KW"/>
</dbReference>
<sequence>MKGNMEHIGKSSSQNRQRDAQNTVQIAEHQDESITKADVMNKVMESELPQNETTDEEKEQPTTKVDIQQRKKFEQENKFDDQSEGSAAPKIGSMSKQEKRDTQNIEEDERIDLNVEQVSKMEIYHQDGLRNIKEKQKCYTWWNGKIEEDCTFKRLVRVFENSEFMQLLPNSEVQHLIRQGLDLAPLHVICDASSPEKVVKHKDFINVVKEAWFFKARWIMKKRMSRKKKVIRVLRHQQLVQIPTSEVVVGDIVFLESGDQVPADGILIQGDSYKFDDGTSHLVREQLHHVLFDRTKLVEGNCHFLVTAVGENKERIKLMKRVASFQNDGHHEYSKLQKSIDEMSSFLDKLSLSLSLIILVVQVFRCFLWNKSWCCNKDHDPKGVKNTMEEMMNEATKYMRRNRGGNGDYGITNKANGFVAMVCILVFSLKDGLSLGIFIILLYASKDMKKNQQIVVHKLPSCANGALVTTLCLSKTSDLVLNYVALVDLWIGFEKINNMSAVSGGAKDFIEEVRNTLLEGIFMNIIGHVDEDALLIWAEKVLGGNIEEFHGSCSILNHENCYPSKGLCGVILKRNKEEVGEILHVHWKGEPKLVLSMCSNYYDVNNCTIQTLDEEKRELFNRKIANTIVSNDVHCFGFAYKQVSREENGTIIAKDGLSFLGIVVFKNPYSTELRRTIEVCRKSGIEIKLMVDDDMNIARLMAINSGILRVDEDLQGSIIEAAEFRKKTKEAQINICHKIKVMANCSPADKLLLVHCLRKRGGHVAATGSSIRDLPSLKEADVGIFFGENCADLAKEDADVTVVDSNFGKILAILILGRYICTNFEKFIQLQLILNISAFTSNFVLLIFNPTSDQDQQLTPIQLLWVNLIMEILGAFFLAIITSAIKPHHEYSNSEVDQITLNYSELKADYGMGAPIVTNNMLRNIVVHSMLQVTLLLILSMKGKSIFRVDDASLSTMIFNIYVLWQVFLLIISAVEMITKTIIRRRKWLLIMKIMGSSLGNSLIAEMQGKAAYNINTPLWWGPSSYPAHSGSFSALGCPFLSWYLVLVAL</sequence>
<evidence type="ECO:0000256" key="9">
    <source>
        <dbReference type="SAM" id="Phobius"/>
    </source>
</evidence>
<proteinExistence type="predicted"/>
<evidence type="ECO:0008006" key="14">
    <source>
        <dbReference type="Google" id="ProtNLM"/>
    </source>
</evidence>
<reference evidence="12 13" key="1">
    <citation type="journal article" date="2017" name="Genome Biol.">
        <title>New reference genome sequences of hot pepper reveal the massive evolution of plant disease-resistance genes by retroduplication.</title>
        <authorList>
            <person name="Kim S."/>
            <person name="Park J."/>
            <person name="Yeom S.I."/>
            <person name="Kim Y.M."/>
            <person name="Seo E."/>
            <person name="Kim K.T."/>
            <person name="Kim M.S."/>
            <person name="Lee J.M."/>
            <person name="Cheong K."/>
            <person name="Shin H.S."/>
            <person name="Kim S.B."/>
            <person name="Han K."/>
            <person name="Lee J."/>
            <person name="Park M."/>
            <person name="Lee H.A."/>
            <person name="Lee H.Y."/>
            <person name="Lee Y."/>
            <person name="Oh S."/>
            <person name="Lee J.H."/>
            <person name="Choi E."/>
            <person name="Choi E."/>
            <person name="Lee S.E."/>
            <person name="Jeon J."/>
            <person name="Kim H."/>
            <person name="Choi G."/>
            <person name="Song H."/>
            <person name="Lee J."/>
            <person name="Lee S.C."/>
            <person name="Kwon J.K."/>
            <person name="Lee H.Y."/>
            <person name="Koo N."/>
            <person name="Hong Y."/>
            <person name="Kim R.W."/>
            <person name="Kang W.H."/>
            <person name="Huh J.H."/>
            <person name="Kang B.C."/>
            <person name="Yang T.J."/>
            <person name="Lee Y.H."/>
            <person name="Bennetzen J.L."/>
            <person name="Choi D."/>
        </authorList>
    </citation>
    <scope>NUCLEOTIDE SEQUENCE [LARGE SCALE GENOMIC DNA]</scope>
    <source>
        <strain evidence="13">cv. PBC81</strain>
    </source>
</reference>
<keyword evidence="13" id="KW-1185">Reference proteome</keyword>
<dbReference type="Gene3D" id="1.20.1110.10">
    <property type="entry name" value="Calcium-transporting ATPase, transmembrane domain"/>
    <property type="match status" value="2"/>
</dbReference>
<comment type="subcellular location">
    <subcellularLocation>
        <location evidence="1">Membrane</location>
    </subcellularLocation>
</comment>
<dbReference type="InterPro" id="IPR036412">
    <property type="entry name" value="HAD-like_sf"/>
</dbReference>
<dbReference type="AlphaFoldDB" id="A0A2G2WFI4"/>
<organism evidence="12 13">
    <name type="scientific">Capsicum baccatum</name>
    <name type="common">Peruvian pepper</name>
    <dbReference type="NCBI Taxonomy" id="33114"/>
    <lineage>
        <taxon>Eukaryota</taxon>
        <taxon>Viridiplantae</taxon>
        <taxon>Streptophyta</taxon>
        <taxon>Embryophyta</taxon>
        <taxon>Tracheophyta</taxon>
        <taxon>Spermatophyta</taxon>
        <taxon>Magnoliopsida</taxon>
        <taxon>eudicotyledons</taxon>
        <taxon>Gunneridae</taxon>
        <taxon>Pentapetalae</taxon>
        <taxon>asterids</taxon>
        <taxon>lamiids</taxon>
        <taxon>Solanales</taxon>
        <taxon>Solanaceae</taxon>
        <taxon>Solanoideae</taxon>
        <taxon>Capsiceae</taxon>
        <taxon>Capsicum</taxon>
    </lineage>
</organism>
<keyword evidence="5" id="KW-0460">Magnesium</keyword>
<dbReference type="Gene3D" id="3.40.50.1000">
    <property type="entry name" value="HAD superfamily/HAD-like"/>
    <property type="match status" value="1"/>
</dbReference>
<feature type="transmembrane region" description="Helical" evidence="9">
    <location>
        <begin position="863"/>
        <end position="885"/>
    </location>
</feature>
<feature type="transmembrane region" description="Helical" evidence="9">
    <location>
        <begin position="418"/>
        <end position="444"/>
    </location>
</feature>
<evidence type="ECO:0000256" key="4">
    <source>
        <dbReference type="ARBA" id="ARBA00022837"/>
    </source>
</evidence>
<name>A0A2G2WFI4_CAPBA</name>
<keyword evidence="6 9" id="KW-1133">Transmembrane helix</keyword>
<dbReference type="OrthoDB" id="1301410at2759"/>
<evidence type="ECO:0000256" key="5">
    <source>
        <dbReference type="ARBA" id="ARBA00022842"/>
    </source>
</evidence>
<dbReference type="Pfam" id="PF00122">
    <property type="entry name" value="E1-E2_ATPase"/>
    <property type="match status" value="1"/>
</dbReference>
<feature type="transmembrane region" description="Helical" evidence="9">
    <location>
        <begin position="832"/>
        <end position="851"/>
    </location>
</feature>
<feature type="transmembrane region" description="Helical" evidence="9">
    <location>
        <begin position="346"/>
        <end position="364"/>
    </location>
</feature>
<feature type="transmembrane region" description="Helical" evidence="9">
    <location>
        <begin position="961"/>
        <end position="983"/>
    </location>
</feature>
<evidence type="ECO:0000256" key="6">
    <source>
        <dbReference type="ARBA" id="ARBA00022989"/>
    </source>
</evidence>
<reference evidence="13" key="2">
    <citation type="journal article" date="2017" name="J. Anim. Genet.">
        <title>Multiple reference genome sequences of hot pepper reveal the massive evolution of plant disease resistance genes by retroduplication.</title>
        <authorList>
            <person name="Kim S."/>
            <person name="Park J."/>
            <person name="Yeom S.-I."/>
            <person name="Kim Y.-M."/>
            <person name="Seo E."/>
            <person name="Kim K.-T."/>
            <person name="Kim M.-S."/>
            <person name="Lee J.M."/>
            <person name="Cheong K."/>
            <person name="Shin H.-S."/>
            <person name="Kim S.-B."/>
            <person name="Han K."/>
            <person name="Lee J."/>
            <person name="Park M."/>
            <person name="Lee H.-A."/>
            <person name="Lee H.-Y."/>
            <person name="Lee Y."/>
            <person name="Oh S."/>
            <person name="Lee J.H."/>
            <person name="Choi E."/>
            <person name="Choi E."/>
            <person name="Lee S.E."/>
            <person name="Jeon J."/>
            <person name="Kim H."/>
            <person name="Choi G."/>
            <person name="Song H."/>
            <person name="Lee J."/>
            <person name="Lee S.-C."/>
            <person name="Kwon J.-K."/>
            <person name="Lee H.-Y."/>
            <person name="Koo N."/>
            <person name="Hong Y."/>
            <person name="Kim R.W."/>
            <person name="Kang W.-H."/>
            <person name="Huh J.H."/>
            <person name="Kang B.-C."/>
            <person name="Yang T.-J."/>
            <person name="Lee Y.-H."/>
            <person name="Bennetzen J.L."/>
            <person name="Choi D."/>
        </authorList>
    </citation>
    <scope>NUCLEOTIDE SEQUENCE [LARGE SCALE GENOMIC DNA]</scope>
    <source>
        <strain evidence="13">cv. PBC81</strain>
    </source>
</reference>
<dbReference type="Gene3D" id="2.70.150.10">
    <property type="entry name" value="Calcium-transporting ATPase, cytoplasmic transduction domain A"/>
    <property type="match status" value="1"/>
</dbReference>
<evidence type="ECO:0000259" key="11">
    <source>
        <dbReference type="Pfam" id="PF00689"/>
    </source>
</evidence>
<dbReference type="InterPro" id="IPR023298">
    <property type="entry name" value="ATPase_P-typ_TM_dom_sf"/>
</dbReference>
<evidence type="ECO:0000256" key="3">
    <source>
        <dbReference type="ARBA" id="ARBA00022723"/>
    </source>
</evidence>
<accession>A0A2G2WFI4</accession>
<dbReference type="PANTHER" id="PTHR24093:SF432">
    <property type="entry name" value="CALCIUM-TRANSPORTING ATPASE 12, PLASMA MEMBRANE-TYPE-LIKE"/>
    <property type="match status" value="1"/>
</dbReference>
<evidence type="ECO:0000256" key="7">
    <source>
        <dbReference type="ARBA" id="ARBA00023136"/>
    </source>
</evidence>
<dbReference type="InterPro" id="IPR008250">
    <property type="entry name" value="ATPase_P-typ_transduc_dom_A_sf"/>
</dbReference>